<evidence type="ECO:0000313" key="3">
    <source>
        <dbReference type="Proteomes" id="UP001161757"/>
    </source>
</evidence>
<protein>
    <submittedName>
        <fullName evidence="2">Uncharacterized protein</fullName>
    </submittedName>
</protein>
<name>A0AAN6F1P2_EXODE</name>
<dbReference type="AlphaFoldDB" id="A0AAN6F1P2"/>
<evidence type="ECO:0000313" key="2">
    <source>
        <dbReference type="EMBL" id="KAJ8993867.1"/>
    </source>
</evidence>
<evidence type="ECO:0000256" key="1">
    <source>
        <dbReference type="SAM" id="MobiDB-lite"/>
    </source>
</evidence>
<reference evidence="2" key="1">
    <citation type="submission" date="2023-01" db="EMBL/GenBank/DDBJ databases">
        <title>Exophiala dermititidis isolated from Cystic Fibrosis Patient.</title>
        <authorList>
            <person name="Kurbessoian T."/>
            <person name="Crocker A."/>
            <person name="Murante D."/>
            <person name="Hogan D.A."/>
            <person name="Stajich J.E."/>
        </authorList>
    </citation>
    <scope>NUCLEOTIDE SEQUENCE</scope>
    <source>
        <strain evidence="2">Ex8</strain>
    </source>
</reference>
<accession>A0AAN6F1P2</accession>
<gene>
    <name evidence="2" type="ORF">HRR80_002370</name>
</gene>
<dbReference type="EMBL" id="JAJGCB010000003">
    <property type="protein sequence ID" value="KAJ8993867.1"/>
    <property type="molecule type" value="Genomic_DNA"/>
</dbReference>
<feature type="compositionally biased region" description="Polar residues" evidence="1">
    <location>
        <begin position="49"/>
        <end position="59"/>
    </location>
</feature>
<feature type="region of interest" description="Disordered" evidence="1">
    <location>
        <begin position="1"/>
        <end position="94"/>
    </location>
</feature>
<sequence length="94" mass="10164">MGKLTTARTPPTREVPSTFPRMDPPPPYEASSRSSSIHSHDQLHPQGDQPHSSQPQGPAQQLDVHGARHDPPHKRKEAEGCCTYGDGTQGCMAA</sequence>
<dbReference type="Proteomes" id="UP001161757">
    <property type="component" value="Unassembled WGS sequence"/>
</dbReference>
<organism evidence="2 3">
    <name type="scientific">Exophiala dermatitidis</name>
    <name type="common">Black yeast-like fungus</name>
    <name type="synonym">Wangiella dermatitidis</name>
    <dbReference type="NCBI Taxonomy" id="5970"/>
    <lineage>
        <taxon>Eukaryota</taxon>
        <taxon>Fungi</taxon>
        <taxon>Dikarya</taxon>
        <taxon>Ascomycota</taxon>
        <taxon>Pezizomycotina</taxon>
        <taxon>Eurotiomycetes</taxon>
        <taxon>Chaetothyriomycetidae</taxon>
        <taxon>Chaetothyriales</taxon>
        <taxon>Herpotrichiellaceae</taxon>
        <taxon>Exophiala</taxon>
    </lineage>
</organism>
<proteinExistence type="predicted"/>
<comment type="caution">
    <text evidence="2">The sequence shown here is derived from an EMBL/GenBank/DDBJ whole genome shotgun (WGS) entry which is preliminary data.</text>
</comment>